<dbReference type="PANTHER" id="PTHR43818">
    <property type="entry name" value="BCDNA.GH03377"/>
    <property type="match status" value="1"/>
</dbReference>
<evidence type="ECO:0000256" key="1">
    <source>
        <dbReference type="ARBA" id="ARBA00023002"/>
    </source>
</evidence>
<dbReference type="InterPro" id="IPR000683">
    <property type="entry name" value="Gfo/Idh/MocA-like_OxRdtase_N"/>
</dbReference>
<dbReference type="AlphaFoldDB" id="A0A7Z0WI22"/>
<evidence type="ECO:0000313" key="4">
    <source>
        <dbReference type="EMBL" id="OLF07725.1"/>
    </source>
</evidence>
<protein>
    <submittedName>
        <fullName evidence="4">Dehydrogenase</fullName>
    </submittedName>
</protein>
<dbReference type="InterPro" id="IPR055170">
    <property type="entry name" value="GFO_IDH_MocA-like_dom"/>
</dbReference>
<proteinExistence type="predicted"/>
<evidence type="ECO:0000259" key="3">
    <source>
        <dbReference type="Pfam" id="PF22725"/>
    </source>
</evidence>
<dbReference type="SUPFAM" id="SSF55347">
    <property type="entry name" value="Glyceraldehyde-3-phosphate dehydrogenase-like, C-terminal domain"/>
    <property type="match status" value="1"/>
</dbReference>
<dbReference type="GO" id="GO:0000166">
    <property type="term" value="F:nucleotide binding"/>
    <property type="evidence" value="ECO:0007669"/>
    <property type="project" value="InterPro"/>
</dbReference>
<accession>A0A7Z0WI22</accession>
<reference evidence="4 5" key="1">
    <citation type="submission" date="2016-12" db="EMBL/GenBank/DDBJ databases">
        <title>The draft genome sequence of Actinophytocola xinjiangensis.</title>
        <authorList>
            <person name="Wang W."/>
            <person name="Yuan L."/>
        </authorList>
    </citation>
    <scope>NUCLEOTIDE SEQUENCE [LARGE SCALE GENOMIC DNA]</scope>
    <source>
        <strain evidence="4 5">CGMCC 4.4663</strain>
    </source>
</reference>
<dbReference type="InterPro" id="IPR036291">
    <property type="entry name" value="NAD(P)-bd_dom_sf"/>
</dbReference>
<dbReference type="SUPFAM" id="SSF51735">
    <property type="entry name" value="NAD(P)-binding Rossmann-fold domains"/>
    <property type="match status" value="1"/>
</dbReference>
<dbReference type="Pfam" id="PF01408">
    <property type="entry name" value="GFO_IDH_MocA"/>
    <property type="match status" value="1"/>
</dbReference>
<dbReference type="OrthoDB" id="3815872at2"/>
<dbReference type="InterPro" id="IPR050463">
    <property type="entry name" value="Gfo/Idh/MocA_oxidrdct_glycsds"/>
</dbReference>
<dbReference type="Gene3D" id="3.30.360.10">
    <property type="entry name" value="Dihydrodipicolinate Reductase, domain 2"/>
    <property type="match status" value="1"/>
</dbReference>
<dbReference type="Proteomes" id="UP000185696">
    <property type="component" value="Unassembled WGS sequence"/>
</dbReference>
<feature type="domain" description="Gfo/Idh/MocA-like oxidoreductase N-terminal" evidence="2">
    <location>
        <begin position="7"/>
        <end position="119"/>
    </location>
</feature>
<feature type="domain" description="GFO/IDH/MocA-like oxidoreductase" evidence="3">
    <location>
        <begin position="153"/>
        <end position="242"/>
    </location>
</feature>
<dbReference type="RefSeq" id="WP_075135566.1">
    <property type="nucleotide sequence ID" value="NZ_MSIF01000014.1"/>
</dbReference>
<name>A0A7Z0WI22_9PSEU</name>
<dbReference type="GO" id="GO:0016491">
    <property type="term" value="F:oxidoreductase activity"/>
    <property type="evidence" value="ECO:0007669"/>
    <property type="project" value="UniProtKB-KW"/>
</dbReference>
<dbReference type="EMBL" id="MSIF01000014">
    <property type="protein sequence ID" value="OLF07725.1"/>
    <property type="molecule type" value="Genomic_DNA"/>
</dbReference>
<keyword evidence="5" id="KW-1185">Reference proteome</keyword>
<dbReference type="Gene3D" id="3.40.50.720">
    <property type="entry name" value="NAD(P)-binding Rossmann-like Domain"/>
    <property type="match status" value="1"/>
</dbReference>
<dbReference type="Pfam" id="PF22725">
    <property type="entry name" value="GFO_IDH_MocA_C3"/>
    <property type="match status" value="1"/>
</dbReference>
<organism evidence="4 5">
    <name type="scientific">Actinophytocola xinjiangensis</name>
    <dbReference type="NCBI Taxonomy" id="485602"/>
    <lineage>
        <taxon>Bacteria</taxon>
        <taxon>Bacillati</taxon>
        <taxon>Actinomycetota</taxon>
        <taxon>Actinomycetes</taxon>
        <taxon>Pseudonocardiales</taxon>
        <taxon>Pseudonocardiaceae</taxon>
    </lineage>
</organism>
<sequence length="296" mass="31459">MNDTRPRIGLVGAGPWAQRVHGPGVAAHPDTDLVSVWARRPEAAAAIAAPHGATPTTSFDDLLAAVDAVTFAVPPAVQAPLALRAVEAGKHVILEKPLAASVEEAGQLVDAAERAGVTTLMMLTFRYAPEVADWLAATHRTGGWHGGAARWLSATLLDSKYETSAWRHAGGALADIGPHTFDLLDAALGEITTVLHAHFAERGRTWHVLFGHDSGATSTATMTMHTPAEPPINDFSVFGEHGLSYLDPSGDASVRYAALLDQFVAMVRAGATEHPTDIRRGLHLQRLHHQVLAHLD</sequence>
<dbReference type="PANTHER" id="PTHR43818:SF11">
    <property type="entry name" value="BCDNA.GH03377"/>
    <property type="match status" value="1"/>
</dbReference>
<evidence type="ECO:0000259" key="2">
    <source>
        <dbReference type="Pfam" id="PF01408"/>
    </source>
</evidence>
<comment type="caution">
    <text evidence="4">The sequence shown here is derived from an EMBL/GenBank/DDBJ whole genome shotgun (WGS) entry which is preliminary data.</text>
</comment>
<evidence type="ECO:0000313" key="5">
    <source>
        <dbReference type="Proteomes" id="UP000185696"/>
    </source>
</evidence>
<keyword evidence="1" id="KW-0560">Oxidoreductase</keyword>
<gene>
    <name evidence="4" type="ORF">BLA60_25660</name>
</gene>